<feature type="compositionally biased region" description="Basic and acidic residues" evidence="1">
    <location>
        <begin position="147"/>
        <end position="158"/>
    </location>
</feature>
<dbReference type="AlphaFoldDB" id="A0AAD4MB86"/>
<dbReference type="Proteomes" id="UP001203297">
    <property type="component" value="Unassembled WGS sequence"/>
</dbReference>
<gene>
    <name evidence="2" type="ORF">B0F90DRAFT_936985</name>
</gene>
<protein>
    <submittedName>
        <fullName evidence="2">Uncharacterized protein</fullName>
    </submittedName>
</protein>
<accession>A0AAD4MB86</accession>
<organism evidence="2 3">
    <name type="scientific">Multifurca ochricompacta</name>
    <dbReference type="NCBI Taxonomy" id="376703"/>
    <lineage>
        <taxon>Eukaryota</taxon>
        <taxon>Fungi</taxon>
        <taxon>Dikarya</taxon>
        <taxon>Basidiomycota</taxon>
        <taxon>Agaricomycotina</taxon>
        <taxon>Agaricomycetes</taxon>
        <taxon>Russulales</taxon>
        <taxon>Russulaceae</taxon>
        <taxon>Multifurca</taxon>
    </lineage>
</organism>
<proteinExistence type="predicted"/>
<name>A0AAD4MB86_9AGAM</name>
<sequence>MVRFQNATIRDGVGYFKLMKRMPFYCLCHGTTNGSEIEIFRGPLCSEDTNIGHCRGRMRSLYRLVRKVLCSSCTICRGHRYHYLTTTTLKGHGSSSKLLARPLPLPFTKPSEQMGTYALIIIRSCLLTLDERITMRSHNQVPSGSSRRRDSIRSERRIGDGAPRCLEHMWPRDESFHNRRNVQEPGPRLS</sequence>
<dbReference type="EMBL" id="WTXG01000004">
    <property type="protein sequence ID" value="KAI0305884.1"/>
    <property type="molecule type" value="Genomic_DNA"/>
</dbReference>
<comment type="caution">
    <text evidence="2">The sequence shown here is derived from an EMBL/GenBank/DDBJ whole genome shotgun (WGS) entry which is preliminary data.</text>
</comment>
<keyword evidence="3" id="KW-1185">Reference proteome</keyword>
<feature type="region of interest" description="Disordered" evidence="1">
    <location>
        <begin position="137"/>
        <end position="158"/>
    </location>
</feature>
<reference evidence="2" key="1">
    <citation type="journal article" date="2022" name="New Phytol.">
        <title>Evolutionary transition to the ectomycorrhizal habit in the genomes of a hyperdiverse lineage of mushroom-forming fungi.</title>
        <authorList>
            <person name="Looney B."/>
            <person name="Miyauchi S."/>
            <person name="Morin E."/>
            <person name="Drula E."/>
            <person name="Courty P.E."/>
            <person name="Kohler A."/>
            <person name="Kuo A."/>
            <person name="LaButti K."/>
            <person name="Pangilinan J."/>
            <person name="Lipzen A."/>
            <person name="Riley R."/>
            <person name="Andreopoulos W."/>
            <person name="He G."/>
            <person name="Johnson J."/>
            <person name="Nolan M."/>
            <person name="Tritt A."/>
            <person name="Barry K.W."/>
            <person name="Grigoriev I.V."/>
            <person name="Nagy L.G."/>
            <person name="Hibbett D."/>
            <person name="Henrissat B."/>
            <person name="Matheny P.B."/>
            <person name="Labbe J."/>
            <person name="Martin F.M."/>
        </authorList>
    </citation>
    <scope>NUCLEOTIDE SEQUENCE</scope>
    <source>
        <strain evidence="2">BPL690</strain>
    </source>
</reference>
<evidence type="ECO:0000313" key="3">
    <source>
        <dbReference type="Proteomes" id="UP001203297"/>
    </source>
</evidence>
<evidence type="ECO:0000256" key="1">
    <source>
        <dbReference type="SAM" id="MobiDB-lite"/>
    </source>
</evidence>
<evidence type="ECO:0000313" key="2">
    <source>
        <dbReference type="EMBL" id="KAI0305884.1"/>
    </source>
</evidence>